<accession>A0A6N2AT14</accession>
<protein>
    <recommendedName>
        <fullName evidence="1">Aminotransferase-like plant mobile domain-containing protein</fullName>
    </recommendedName>
</protein>
<dbReference type="Pfam" id="PF10536">
    <property type="entry name" value="PMD"/>
    <property type="match status" value="1"/>
</dbReference>
<dbReference type="InterPro" id="IPR044824">
    <property type="entry name" value="MAIN-like"/>
</dbReference>
<dbReference type="EMBL" id="RXGB01014543">
    <property type="protein sequence ID" value="TMW83003.1"/>
    <property type="molecule type" value="Genomic_DNA"/>
</dbReference>
<sequence>MVANNAYQLDPDPLDLSVLTEQLTHRSRDIWIGNDNMILNTRKCDGKFWDLVNEHPIHPQFLDVIKLSGLYCVYRSRRPVIDRSLITALFERWRHETYTFHFRTGESTITL</sequence>
<dbReference type="PANTHER" id="PTHR46033:SF60">
    <property type="entry name" value="AMINOTRANSFERASE-LIKE PLANT MOBILE DOMAIN-CONTAINING PROTEIN"/>
    <property type="match status" value="1"/>
</dbReference>
<evidence type="ECO:0000259" key="1">
    <source>
        <dbReference type="Pfam" id="PF10536"/>
    </source>
</evidence>
<dbReference type="AlphaFoldDB" id="A0A6N2AT14"/>
<proteinExistence type="predicted"/>
<name>A0A6N2AT14_SOLCI</name>
<dbReference type="GO" id="GO:0010073">
    <property type="term" value="P:meristem maintenance"/>
    <property type="evidence" value="ECO:0007669"/>
    <property type="project" value="InterPro"/>
</dbReference>
<evidence type="ECO:0000313" key="2">
    <source>
        <dbReference type="EMBL" id="TMW83003.1"/>
    </source>
</evidence>
<reference evidence="2" key="1">
    <citation type="submission" date="2019-05" db="EMBL/GenBank/DDBJ databases">
        <title>The de novo reference genome and transcriptome assemblies of the wild tomato species Solanum chilense.</title>
        <authorList>
            <person name="Stam R."/>
            <person name="Nosenko T."/>
            <person name="Hoerger A.C."/>
            <person name="Stephan W."/>
            <person name="Seidel M.A."/>
            <person name="Kuhn J.M.M."/>
            <person name="Haberer G."/>
            <person name="Tellier A."/>
        </authorList>
    </citation>
    <scope>NUCLEOTIDE SEQUENCE</scope>
    <source>
        <tissue evidence="2">Mature leaves</tissue>
    </source>
</reference>
<dbReference type="InterPro" id="IPR019557">
    <property type="entry name" value="AminoTfrase-like_pln_mobile"/>
</dbReference>
<gene>
    <name evidence="2" type="ORF">EJD97_003374</name>
</gene>
<organism evidence="2">
    <name type="scientific">Solanum chilense</name>
    <name type="common">Tomato</name>
    <name type="synonym">Lycopersicon chilense</name>
    <dbReference type="NCBI Taxonomy" id="4083"/>
    <lineage>
        <taxon>Eukaryota</taxon>
        <taxon>Viridiplantae</taxon>
        <taxon>Streptophyta</taxon>
        <taxon>Embryophyta</taxon>
        <taxon>Tracheophyta</taxon>
        <taxon>Spermatophyta</taxon>
        <taxon>Magnoliopsida</taxon>
        <taxon>eudicotyledons</taxon>
        <taxon>Gunneridae</taxon>
        <taxon>Pentapetalae</taxon>
        <taxon>asterids</taxon>
        <taxon>lamiids</taxon>
        <taxon>Solanales</taxon>
        <taxon>Solanaceae</taxon>
        <taxon>Solanoideae</taxon>
        <taxon>Solaneae</taxon>
        <taxon>Solanum</taxon>
        <taxon>Solanum subgen. Lycopersicon</taxon>
    </lineage>
</organism>
<dbReference type="PANTHER" id="PTHR46033">
    <property type="entry name" value="PROTEIN MAIN-LIKE 2"/>
    <property type="match status" value="1"/>
</dbReference>
<feature type="domain" description="Aminotransferase-like plant mobile" evidence="1">
    <location>
        <begin position="69"/>
        <end position="111"/>
    </location>
</feature>
<comment type="caution">
    <text evidence="2">The sequence shown here is derived from an EMBL/GenBank/DDBJ whole genome shotgun (WGS) entry which is preliminary data.</text>
</comment>